<dbReference type="STRING" id="1423781.FD06_GL000822"/>
<proteinExistence type="predicted"/>
<evidence type="ECO:0008006" key="4">
    <source>
        <dbReference type="Google" id="ProtNLM"/>
    </source>
</evidence>
<dbReference type="RefSeq" id="WP_056965857.1">
    <property type="nucleotide sequence ID" value="NZ_AYYQ01000009.1"/>
</dbReference>
<name>A0A0R2APK2_9LACO</name>
<keyword evidence="1" id="KW-1277">Toxin-antitoxin system</keyword>
<protein>
    <recommendedName>
        <fullName evidence="4">Addiction module toxin RelE</fullName>
    </recommendedName>
</protein>
<dbReference type="EMBL" id="AYYQ01000009">
    <property type="protein sequence ID" value="KRM69016.1"/>
    <property type="molecule type" value="Genomic_DNA"/>
</dbReference>
<evidence type="ECO:0000256" key="1">
    <source>
        <dbReference type="ARBA" id="ARBA00022649"/>
    </source>
</evidence>
<dbReference type="InterPro" id="IPR035093">
    <property type="entry name" value="RelE/ParE_toxin_dom_sf"/>
</dbReference>
<organism evidence="2 3">
    <name type="scientific">Apilactobacillus ozensis DSM 23829 = JCM 17196</name>
    <dbReference type="NCBI Taxonomy" id="1423781"/>
    <lineage>
        <taxon>Bacteria</taxon>
        <taxon>Bacillati</taxon>
        <taxon>Bacillota</taxon>
        <taxon>Bacilli</taxon>
        <taxon>Lactobacillales</taxon>
        <taxon>Lactobacillaceae</taxon>
        <taxon>Apilactobacillus</taxon>
    </lineage>
</organism>
<accession>A0A0R2APK2</accession>
<comment type="caution">
    <text evidence="2">The sequence shown here is derived from an EMBL/GenBank/DDBJ whole genome shotgun (WGS) entry which is preliminary data.</text>
</comment>
<evidence type="ECO:0000313" key="2">
    <source>
        <dbReference type="EMBL" id="KRM69016.1"/>
    </source>
</evidence>
<keyword evidence="3" id="KW-1185">Reference proteome</keyword>
<dbReference type="Pfam" id="PF15738">
    <property type="entry name" value="YafQ_toxin"/>
    <property type="match status" value="1"/>
</dbReference>
<dbReference type="AlphaFoldDB" id="A0A0R2APK2"/>
<dbReference type="InterPro" id="IPR004386">
    <property type="entry name" value="Toxin_YafQ-like"/>
</dbReference>
<dbReference type="SUPFAM" id="SSF143011">
    <property type="entry name" value="RelE-like"/>
    <property type="match status" value="1"/>
</dbReference>
<dbReference type="Gene3D" id="3.30.2310.20">
    <property type="entry name" value="RelE-like"/>
    <property type="match status" value="1"/>
</dbReference>
<dbReference type="Proteomes" id="UP000052012">
    <property type="component" value="Unassembled WGS sequence"/>
</dbReference>
<dbReference type="OrthoDB" id="7030467at2"/>
<gene>
    <name evidence="2" type="ORF">FD06_GL000822</name>
</gene>
<evidence type="ECO:0000313" key="3">
    <source>
        <dbReference type="Proteomes" id="UP000052012"/>
    </source>
</evidence>
<dbReference type="PATRIC" id="fig|1423781.4.peg.853"/>
<dbReference type="NCBIfam" id="TIGR02385">
    <property type="entry name" value="RelE_StbE"/>
    <property type="match status" value="1"/>
</dbReference>
<reference evidence="2 3" key="1">
    <citation type="journal article" date="2015" name="Genome Announc.">
        <title>Expanding the biotechnology potential of lactobacilli through comparative genomics of 213 strains and associated genera.</title>
        <authorList>
            <person name="Sun Z."/>
            <person name="Harris H.M."/>
            <person name="McCann A."/>
            <person name="Guo C."/>
            <person name="Argimon S."/>
            <person name="Zhang W."/>
            <person name="Yang X."/>
            <person name="Jeffery I.B."/>
            <person name="Cooney J.C."/>
            <person name="Kagawa T.F."/>
            <person name="Liu W."/>
            <person name="Song Y."/>
            <person name="Salvetti E."/>
            <person name="Wrobel A."/>
            <person name="Rasinkangas P."/>
            <person name="Parkhill J."/>
            <person name="Rea M.C."/>
            <person name="O'Sullivan O."/>
            <person name="Ritari J."/>
            <person name="Douillard F.P."/>
            <person name="Paul Ross R."/>
            <person name="Yang R."/>
            <person name="Briner A.E."/>
            <person name="Felis G.E."/>
            <person name="de Vos W.M."/>
            <person name="Barrangou R."/>
            <person name="Klaenhammer T.R."/>
            <person name="Caufield P.W."/>
            <person name="Cui Y."/>
            <person name="Zhang H."/>
            <person name="O'Toole P.W."/>
        </authorList>
    </citation>
    <scope>NUCLEOTIDE SEQUENCE [LARGE SCALE GENOMIC DNA]</scope>
    <source>
        <strain evidence="2 3">DSM 23829</strain>
    </source>
</reference>
<sequence>MEIKRTKKFDHSYKKMLKKHYPVELIQKGLIAIAENNNNILLKIKDHSLSNNWKGYRAFHPGRLANKNHKTLDNWIVIYKISDNQLILTLVDTGQHKIL</sequence>
<dbReference type="InterPro" id="IPR007712">
    <property type="entry name" value="RelE/ParE_toxin"/>
</dbReference>